<name>A0A2J6QJX8_9HELO</name>
<keyword evidence="3" id="KW-0808">Transferase</keyword>
<dbReference type="InterPro" id="IPR006235">
    <property type="entry name" value="OAc-hSer/O-AcSer_sulfhydrylase"/>
</dbReference>
<dbReference type="EMBL" id="KZ613467">
    <property type="protein sequence ID" value="PMD26582.1"/>
    <property type="molecule type" value="Genomic_DNA"/>
</dbReference>
<dbReference type="AlphaFoldDB" id="A0A2J6QJX8"/>
<dbReference type="GO" id="GO:0003961">
    <property type="term" value="F:O-acetylhomoserine aminocarboxypropyltransferase activity"/>
    <property type="evidence" value="ECO:0007669"/>
    <property type="project" value="TreeGrafter"/>
</dbReference>
<comment type="similarity">
    <text evidence="2 5">Belongs to the trans-sulfuration enzymes family.</text>
</comment>
<dbReference type="Proteomes" id="UP000235672">
    <property type="component" value="Unassembled WGS sequence"/>
</dbReference>
<sequence>MAGSKPPSEPHFHFETIGVHTGLSRSENVVRDAPIYASTSFSFNNSAHGAAIFNGTAEAFCYSRIGNPTIDVFEKRMAALENGEAGLATSSGPAALFLAITALAQAGSNIVVVSTVSESSAHQFRYRLPALGISARFVESGQVVQAIDEHTKGVFVESISCTDLLVADIKSLAGAAHKAGVPLVVDNTVGVGGFLIRPIDHGADIVIASAAEWLSISGSNMAGIIIDSGKFDWLKNKDRFPQFFEPSPGFHGLKLWEKFGNLSFIAFSRAAVMRDTGPCLNPFEAFQLLAGLETLSVRIERNSSNALELALWLEHHAKIGEVRYPGLPSTPLYQVSANYPKVNYGGILYFRVKATAETPAMILDNFKLVSRGSIGGSKTAIVEGEGPGDGRIYVSVGLENIEDIKADFERALSLV</sequence>
<evidence type="ECO:0000313" key="6">
    <source>
        <dbReference type="EMBL" id="PMD26582.1"/>
    </source>
</evidence>
<dbReference type="OrthoDB" id="3512640at2759"/>
<dbReference type="InterPro" id="IPR015422">
    <property type="entry name" value="PyrdxlP-dep_Trfase_small"/>
</dbReference>
<evidence type="ECO:0000256" key="5">
    <source>
        <dbReference type="RuleBase" id="RU362118"/>
    </source>
</evidence>
<dbReference type="GO" id="GO:0030170">
    <property type="term" value="F:pyridoxal phosphate binding"/>
    <property type="evidence" value="ECO:0007669"/>
    <property type="project" value="InterPro"/>
</dbReference>
<evidence type="ECO:0000256" key="4">
    <source>
        <dbReference type="ARBA" id="ARBA00022898"/>
    </source>
</evidence>
<dbReference type="PANTHER" id="PTHR43797:SF2">
    <property type="entry name" value="HOMOCYSTEINE_CYSTEINE SYNTHASE"/>
    <property type="match status" value="1"/>
</dbReference>
<dbReference type="Pfam" id="PF01053">
    <property type="entry name" value="Cys_Met_Meta_PP"/>
    <property type="match status" value="1"/>
</dbReference>
<proteinExistence type="inferred from homology"/>
<organism evidence="6 7">
    <name type="scientific">Hyaloscypha hepaticicola</name>
    <dbReference type="NCBI Taxonomy" id="2082293"/>
    <lineage>
        <taxon>Eukaryota</taxon>
        <taxon>Fungi</taxon>
        <taxon>Dikarya</taxon>
        <taxon>Ascomycota</taxon>
        <taxon>Pezizomycotina</taxon>
        <taxon>Leotiomycetes</taxon>
        <taxon>Helotiales</taxon>
        <taxon>Hyaloscyphaceae</taxon>
        <taxon>Hyaloscypha</taxon>
    </lineage>
</organism>
<dbReference type="SUPFAM" id="SSF53383">
    <property type="entry name" value="PLP-dependent transferases"/>
    <property type="match status" value="1"/>
</dbReference>
<dbReference type="STRING" id="1745343.A0A2J6QJX8"/>
<evidence type="ECO:0000256" key="3">
    <source>
        <dbReference type="ARBA" id="ARBA00022679"/>
    </source>
</evidence>
<gene>
    <name evidence="6" type="ORF">NA56DRAFT_684944</name>
</gene>
<dbReference type="PIRSF" id="PIRSF001434">
    <property type="entry name" value="CGS"/>
    <property type="match status" value="1"/>
</dbReference>
<dbReference type="Gene3D" id="3.40.640.10">
    <property type="entry name" value="Type I PLP-dependent aspartate aminotransferase-like (Major domain)"/>
    <property type="match status" value="1"/>
</dbReference>
<dbReference type="GO" id="GO:0006535">
    <property type="term" value="P:cysteine biosynthetic process from serine"/>
    <property type="evidence" value="ECO:0007669"/>
    <property type="project" value="TreeGrafter"/>
</dbReference>
<comment type="cofactor">
    <cofactor evidence="1 5">
        <name>pyridoxal 5'-phosphate</name>
        <dbReference type="ChEBI" id="CHEBI:597326"/>
    </cofactor>
</comment>
<keyword evidence="4 5" id="KW-0663">Pyridoxal phosphate</keyword>
<dbReference type="InterPro" id="IPR015424">
    <property type="entry name" value="PyrdxlP-dep_Trfase"/>
</dbReference>
<dbReference type="GO" id="GO:0004124">
    <property type="term" value="F:cysteine synthase activity"/>
    <property type="evidence" value="ECO:0007669"/>
    <property type="project" value="TreeGrafter"/>
</dbReference>
<evidence type="ECO:0000256" key="1">
    <source>
        <dbReference type="ARBA" id="ARBA00001933"/>
    </source>
</evidence>
<dbReference type="GO" id="GO:0019346">
    <property type="term" value="P:transsulfuration"/>
    <property type="evidence" value="ECO:0007669"/>
    <property type="project" value="InterPro"/>
</dbReference>
<keyword evidence="7" id="KW-1185">Reference proteome</keyword>
<reference evidence="6 7" key="1">
    <citation type="submission" date="2016-05" db="EMBL/GenBank/DDBJ databases">
        <title>A degradative enzymes factory behind the ericoid mycorrhizal symbiosis.</title>
        <authorList>
            <consortium name="DOE Joint Genome Institute"/>
            <person name="Martino E."/>
            <person name="Morin E."/>
            <person name="Grelet G."/>
            <person name="Kuo A."/>
            <person name="Kohler A."/>
            <person name="Daghino S."/>
            <person name="Barry K."/>
            <person name="Choi C."/>
            <person name="Cichocki N."/>
            <person name="Clum A."/>
            <person name="Copeland A."/>
            <person name="Hainaut M."/>
            <person name="Haridas S."/>
            <person name="Labutti K."/>
            <person name="Lindquist E."/>
            <person name="Lipzen A."/>
            <person name="Khouja H.-R."/>
            <person name="Murat C."/>
            <person name="Ohm R."/>
            <person name="Olson A."/>
            <person name="Spatafora J."/>
            <person name="Veneault-Fourrey C."/>
            <person name="Henrissat B."/>
            <person name="Grigoriev I."/>
            <person name="Martin F."/>
            <person name="Perotto S."/>
        </authorList>
    </citation>
    <scope>NUCLEOTIDE SEQUENCE [LARGE SCALE GENOMIC DNA]</scope>
    <source>
        <strain evidence="6 7">UAMH 7357</strain>
    </source>
</reference>
<dbReference type="InterPro" id="IPR000277">
    <property type="entry name" value="Cys/Met-Metab_PyrdxlP-dep_enz"/>
</dbReference>
<dbReference type="Gene3D" id="3.90.1150.10">
    <property type="entry name" value="Aspartate Aminotransferase, domain 1"/>
    <property type="match status" value="1"/>
</dbReference>
<dbReference type="GO" id="GO:0071269">
    <property type="term" value="P:L-homocysteine biosynthetic process"/>
    <property type="evidence" value="ECO:0007669"/>
    <property type="project" value="TreeGrafter"/>
</dbReference>
<evidence type="ECO:0000256" key="2">
    <source>
        <dbReference type="ARBA" id="ARBA00009077"/>
    </source>
</evidence>
<dbReference type="GO" id="GO:0005737">
    <property type="term" value="C:cytoplasm"/>
    <property type="evidence" value="ECO:0007669"/>
    <property type="project" value="TreeGrafter"/>
</dbReference>
<evidence type="ECO:0000313" key="7">
    <source>
        <dbReference type="Proteomes" id="UP000235672"/>
    </source>
</evidence>
<protein>
    <submittedName>
        <fullName evidence="6">O-acetylhomoserine/O-acetylserine sulfhydrylase</fullName>
    </submittedName>
</protein>
<dbReference type="PANTHER" id="PTHR43797">
    <property type="entry name" value="HOMOCYSTEINE/CYSTEINE SYNTHASE"/>
    <property type="match status" value="1"/>
</dbReference>
<dbReference type="InterPro" id="IPR015421">
    <property type="entry name" value="PyrdxlP-dep_Trfase_major"/>
</dbReference>
<accession>A0A2J6QJX8</accession>